<proteinExistence type="predicted"/>
<dbReference type="EMBL" id="JAPWTJ010000068">
    <property type="protein sequence ID" value="KAJ8983630.1"/>
    <property type="molecule type" value="Genomic_DNA"/>
</dbReference>
<gene>
    <name evidence="1" type="ORF">NQ317_004268</name>
</gene>
<name>A0ABQ9K2A0_9CUCU</name>
<dbReference type="Proteomes" id="UP001162164">
    <property type="component" value="Unassembled WGS sequence"/>
</dbReference>
<comment type="caution">
    <text evidence="1">The sequence shown here is derived from an EMBL/GenBank/DDBJ whole genome shotgun (WGS) entry which is preliminary data.</text>
</comment>
<evidence type="ECO:0000313" key="1">
    <source>
        <dbReference type="EMBL" id="KAJ8983630.1"/>
    </source>
</evidence>
<accession>A0ABQ9K2A0</accession>
<evidence type="ECO:0000313" key="2">
    <source>
        <dbReference type="Proteomes" id="UP001162164"/>
    </source>
</evidence>
<reference evidence="1" key="1">
    <citation type="journal article" date="2023" name="Insect Mol. Biol.">
        <title>Genome sequencing provides insights into the evolution of gene families encoding plant cell wall-degrading enzymes in longhorned beetles.</title>
        <authorList>
            <person name="Shin N.R."/>
            <person name="Okamura Y."/>
            <person name="Kirsch R."/>
            <person name="Pauchet Y."/>
        </authorList>
    </citation>
    <scope>NUCLEOTIDE SEQUENCE</scope>
    <source>
        <strain evidence="1">MMC_N1</strain>
    </source>
</reference>
<organism evidence="1 2">
    <name type="scientific">Molorchus minor</name>
    <dbReference type="NCBI Taxonomy" id="1323400"/>
    <lineage>
        <taxon>Eukaryota</taxon>
        <taxon>Metazoa</taxon>
        <taxon>Ecdysozoa</taxon>
        <taxon>Arthropoda</taxon>
        <taxon>Hexapoda</taxon>
        <taxon>Insecta</taxon>
        <taxon>Pterygota</taxon>
        <taxon>Neoptera</taxon>
        <taxon>Endopterygota</taxon>
        <taxon>Coleoptera</taxon>
        <taxon>Polyphaga</taxon>
        <taxon>Cucujiformia</taxon>
        <taxon>Chrysomeloidea</taxon>
        <taxon>Cerambycidae</taxon>
        <taxon>Lamiinae</taxon>
        <taxon>Monochamini</taxon>
        <taxon>Molorchus</taxon>
    </lineage>
</organism>
<keyword evidence="2" id="KW-1185">Reference proteome</keyword>
<sequence>MLKPAIENTLKDPCTKEFGIYFLNEYVKCVESWAYCYRVKCGLNTNMHLERMHKTIKYVYFQGKNNKRLDKMLNVLMKFVRDRLYDRIITLHKVFVQIMEIIFILCKKNCEECNCNLRCMECKTCIHIFSCSCVDYTIKWNMCKHIHLLCRFKEKSVGGLQNDSNLHESNNMVNSPESLSATVTKLKEEYLAILDKIKTAEGIQIAQNYLKSLGVSIEASAEASTLSTVTLTRTSVEKAPANKRIIPQRLFSTRNHLTT</sequence>
<evidence type="ECO:0008006" key="3">
    <source>
        <dbReference type="Google" id="ProtNLM"/>
    </source>
</evidence>
<protein>
    <recommendedName>
        <fullName evidence="3">SWIM-type domain-containing protein</fullName>
    </recommendedName>
</protein>